<evidence type="ECO:0000313" key="4">
    <source>
        <dbReference type="RefSeq" id="XP_010927317.1"/>
    </source>
</evidence>
<dbReference type="OrthoDB" id="2017423at2759"/>
<gene>
    <name evidence="4 5" type="primary">LOC105049391</name>
</gene>
<dbReference type="RefSeq" id="XP_073118100.1">
    <property type="nucleotide sequence ID" value="XM_073261999.1"/>
</dbReference>
<dbReference type="RefSeq" id="XP_073118102.1">
    <property type="nucleotide sequence ID" value="XM_073262001.1"/>
</dbReference>
<dbReference type="RefSeq" id="XP_073118104.1">
    <property type="nucleotide sequence ID" value="XM_073262003.1"/>
</dbReference>
<dbReference type="InterPro" id="IPR044708">
    <property type="entry name" value="CPR5"/>
</dbReference>
<feature type="transmembrane region" description="Helical" evidence="2">
    <location>
        <begin position="435"/>
        <end position="456"/>
    </location>
</feature>
<feature type="compositionally biased region" description="Low complexity" evidence="1">
    <location>
        <begin position="155"/>
        <end position="170"/>
    </location>
</feature>
<evidence type="ECO:0000313" key="5">
    <source>
        <dbReference type="RefSeq" id="XP_029121744.1"/>
    </source>
</evidence>
<evidence type="ECO:0000256" key="1">
    <source>
        <dbReference type="SAM" id="MobiDB-lite"/>
    </source>
</evidence>
<feature type="compositionally biased region" description="Basic residues" evidence="1">
    <location>
        <begin position="130"/>
        <end position="140"/>
    </location>
</feature>
<keyword evidence="2" id="KW-0472">Membrane</keyword>
<evidence type="ECO:0000256" key="2">
    <source>
        <dbReference type="SAM" id="Phobius"/>
    </source>
</evidence>
<dbReference type="GeneID" id="105049391"/>
<dbReference type="AlphaFoldDB" id="A0A6I9RRR5"/>
<feature type="transmembrane region" description="Helical" evidence="2">
    <location>
        <begin position="562"/>
        <end position="586"/>
    </location>
</feature>
<dbReference type="GO" id="GO:0010150">
    <property type="term" value="P:leaf senescence"/>
    <property type="evidence" value="ECO:0007669"/>
    <property type="project" value="InterPro"/>
</dbReference>
<reference evidence="4" key="1">
    <citation type="submission" date="2023-09" db="UniProtKB">
        <authorList>
            <consortium name="RefSeq"/>
        </authorList>
    </citation>
    <scope>IDENTIFICATION</scope>
</reference>
<keyword evidence="2" id="KW-0812">Transmembrane</keyword>
<feature type="transmembrane region" description="Helical" evidence="2">
    <location>
        <begin position="531"/>
        <end position="550"/>
    </location>
</feature>
<dbReference type="RefSeq" id="XP_073118109.1">
    <property type="nucleotide sequence ID" value="XM_073262008.1"/>
</dbReference>
<dbReference type="PANTHER" id="PTHR35322">
    <property type="entry name" value="PROTEIN CPR-5"/>
    <property type="match status" value="1"/>
</dbReference>
<dbReference type="RefSeq" id="XP_073118106.1">
    <property type="nucleotide sequence ID" value="XM_073262005.1"/>
</dbReference>
<dbReference type="RefSeq" id="XP_073118113.1">
    <property type="nucleotide sequence ID" value="XM_073262012.1"/>
</dbReference>
<keyword evidence="3" id="KW-1185">Reference proteome</keyword>
<feature type="transmembrane region" description="Helical" evidence="2">
    <location>
        <begin position="498"/>
        <end position="519"/>
    </location>
</feature>
<dbReference type="PANTHER" id="PTHR35322:SF2">
    <property type="entry name" value="PROTEIN CPR-5"/>
    <property type="match status" value="1"/>
</dbReference>
<dbReference type="RefSeq" id="XP_073118108.1">
    <property type="nucleotide sequence ID" value="XM_073262007.1"/>
</dbReference>
<feature type="transmembrane region" description="Helical" evidence="2">
    <location>
        <begin position="607"/>
        <end position="627"/>
    </location>
</feature>
<dbReference type="GO" id="GO:0006952">
    <property type="term" value="P:defense response"/>
    <property type="evidence" value="ECO:0007669"/>
    <property type="project" value="InterPro"/>
</dbReference>
<dbReference type="RefSeq" id="XP_073118112.1">
    <property type="nucleotide sequence ID" value="XM_073262011.1"/>
</dbReference>
<dbReference type="RefSeq" id="XP_073118105.1">
    <property type="nucleotide sequence ID" value="XM_073262004.1"/>
</dbReference>
<dbReference type="RefSeq" id="XP_073118107.1">
    <property type="nucleotide sequence ID" value="XM_073262006.1"/>
</dbReference>
<name>A0A6I9RRR5_ELAGV</name>
<dbReference type="Proteomes" id="UP000504607">
    <property type="component" value="Chromosome 8"/>
</dbReference>
<organism evidence="4">
    <name type="scientific">Elaeis guineensis var. tenera</name>
    <name type="common">Oil palm</name>
    <dbReference type="NCBI Taxonomy" id="51953"/>
    <lineage>
        <taxon>Eukaryota</taxon>
        <taxon>Viridiplantae</taxon>
        <taxon>Streptophyta</taxon>
        <taxon>Embryophyta</taxon>
        <taxon>Tracheophyta</taxon>
        <taxon>Spermatophyta</taxon>
        <taxon>Magnoliopsida</taxon>
        <taxon>Liliopsida</taxon>
        <taxon>Arecaceae</taxon>
        <taxon>Arecoideae</taxon>
        <taxon>Cocoseae</taxon>
        <taxon>Elaeidinae</taxon>
        <taxon>Elaeis</taxon>
    </lineage>
</organism>
<dbReference type="RefSeq" id="XP_073118103.1">
    <property type="nucleotide sequence ID" value="XM_073262002.1"/>
</dbReference>
<keyword evidence="2" id="KW-1133">Transmembrane helix</keyword>
<sequence length="651" mass="71631">MRNFSPAKIEKIATPQPCIDASLGLNLPSFPSLSPFPFVSSSQKLFLSLANLYSNSPLLSFPPRLPSPLPFALRLVPPLLSAPMESRVSILSPCSSAQSRPKTREDAGAAEGRNARELGGVGDPIAAQPLRRRPLGKGKGVRVSTSKAKTVPKDAASSSCSSSSSSSAASRPRQLQTRGVRLRSRWRSPWASPGARRGDDEDLQDLALPLGMSFAAVVAHVLDGKTALGDRIPVDRLSMICTSAVKASVTNIYGDRFECFLRNFEKSFGSTLKTLRLINETSTIEQGNTSSSLINSSCDSAPILDIPEAPNTIEEFQENPSLNSMNQLVLHGHITQQLAHVSHGVANPGLNQSILNTFERSIMEKTRSNDLKAVELGLIMKKLQMKQSQLALNSYANLLEKIKICMGISKASFKEEKLRNQIQDMKHAELLKRCIDLLVTGLIIMSGFLLYGASIYSYQRITEATSACTSTFKESRSWWIPKPVASFSSGWLMLRCHFVALTRMSFGILMILAIAYLLFQRSAMSGPTMPVTFILLLLGGVCGFAGKFCVDTLGGNGYCWLLYWEVLCLLHFFASVFPSTFYHILYGPVSVSQGAKVIRLPYWIRRYTFYGILLLVLPTLSGLLPFASIHDWKDHFSEKIMLWSLGNESEV</sequence>
<dbReference type="RefSeq" id="XP_073118111.1">
    <property type="nucleotide sequence ID" value="XM_073262010.1"/>
</dbReference>
<dbReference type="RefSeq" id="XP_073118110.1">
    <property type="nucleotide sequence ID" value="XM_073262009.1"/>
</dbReference>
<feature type="region of interest" description="Disordered" evidence="1">
    <location>
        <begin position="92"/>
        <end position="199"/>
    </location>
</feature>
<dbReference type="RefSeq" id="XP_010927317.1">
    <property type="nucleotide sequence ID" value="XM_010929015.3"/>
</dbReference>
<dbReference type="GO" id="GO:0010090">
    <property type="term" value="P:trichome morphogenesis"/>
    <property type="evidence" value="ECO:0007669"/>
    <property type="project" value="InterPro"/>
</dbReference>
<accession>A0A6I9RRR5</accession>
<dbReference type="RefSeq" id="XP_073118101.1">
    <property type="nucleotide sequence ID" value="XM_073262000.1"/>
</dbReference>
<dbReference type="RefSeq" id="XP_073118099.1">
    <property type="nucleotide sequence ID" value="XM_073261998.1"/>
</dbReference>
<evidence type="ECO:0000313" key="3">
    <source>
        <dbReference type="Proteomes" id="UP000504607"/>
    </source>
</evidence>
<proteinExistence type="predicted"/>
<dbReference type="RefSeq" id="XP_029121744.1">
    <property type="nucleotide sequence ID" value="XM_029265911.1"/>
</dbReference>
<protein>
    <submittedName>
        <fullName evidence="4 5">Protein CPR-5</fullName>
    </submittedName>
</protein>